<feature type="compositionally biased region" description="Polar residues" evidence="1">
    <location>
        <begin position="238"/>
        <end position="249"/>
    </location>
</feature>
<dbReference type="InterPro" id="IPR023214">
    <property type="entry name" value="HAD_sf"/>
</dbReference>
<feature type="compositionally biased region" description="Polar residues" evidence="1">
    <location>
        <begin position="417"/>
        <end position="428"/>
    </location>
</feature>
<dbReference type="EMBL" id="CCKQ01017485">
    <property type="protein sequence ID" value="CDW89382.1"/>
    <property type="molecule type" value="Genomic_DNA"/>
</dbReference>
<dbReference type="Pfam" id="PF03031">
    <property type="entry name" value="NIF"/>
    <property type="match status" value="1"/>
</dbReference>
<dbReference type="CDD" id="cd07521">
    <property type="entry name" value="HAD_FCP1-like"/>
    <property type="match status" value="1"/>
</dbReference>
<dbReference type="Proteomes" id="UP000039865">
    <property type="component" value="Unassembled WGS sequence"/>
</dbReference>
<feature type="domain" description="FCP1 homology" evidence="2">
    <location>
        <begin position="874"/>
        <end position="1028"/>
    </location>
</feature>
<dbReference type="InterPro" id="IPR004274">
    <property type="entry name" value="FCP1_dom"/>
</dbReference>
<evidence type="ECO:0000259" key="2">
    <source>
        <dbReference type="PROSITE" id="PS50969"/>
    </source>
</evidence>
<accession>A0A078B7Z7</accession>
<dbReference type="InterPro" id="IPR036412">
    <property type="entry name" value="HAD-like_sf"/>
</dbReference>
<protein>
    <submittedName>
        <fullName evidence="3">Nli interacting factor-like phosphatase family protein</fullName>
    </submittedName>
</protein>
<feature type="region of interest" description="Disordered" evidence="1">
    <location>
        <begin position="124"/>
        <end position="164"/>
    </location>
</feature>
<feature type="region of interest" description="Disordered" evidence="1">
    <location>
        <begin position="220"/>
        <end position="249"/>
    </location>
</feature>
<dbReference type="AlphaFoldDB" id="A0A078B7Z7"/>
<evidence type="ECO:0000313" key="3">
    <source>
        <dbReference type="EMBL" id="CDW89382.1"/>
    </source>
</evidence>
<organism evidence="3 4">
    <name type="scientific">Stylonychia lemnae</name>
    <name type="common">Ciliate</name>
    <dbReference type="NCBI Taxonomy" id="5949"/>
    <lineage>
        <taxon>Eukaryota</taxon>
        <taxon>Sar</taxon>
        <taxon>Alveolata</taxon>
        <taxon>Ciliophora</taxon>
        <taxon>Intramacronucleata</taxon>
        <taxon>Spirotrichea</taxon>
        <taxon>Stichotrichia</taxon>
        <taxon>Sporadotrichida</taxon>
        <taxon>Oxytrichidae</taxon>
        <taxon>Stylonychinae</taxon>
        <taxon>Stylonychia</taxon>
    </lineage>
</organism>
<gene>
    <name evidence="3" type="primary">Contig12439.g13276</name>
    <name evidence="3" type="ORF">STYLEM_18515</name>
</gene>
<dbReference type="InParanoid" id="A0A078B7Z7"/>
<reference evidence="3 4" key="1">
    <citation type="submission" date="2014-06" db="EMBL/GenBank/DDBJ databases">
        <authorList>
            <person name="Swart Estienne"/>
        </authorList>
    </citation>
    <scope>NUCLEOTIDE SEQUENCE [LARGE SCALE GENOMIC DNA]</scope>
    <source>
        <strain evidence="3 4">130c</strain>
    </source>
</reference>
<sequence>MFTYFVIIEDNQQQTISPFSPLNDRLREIQQYQQDEDVDDEFYSNDNELIHHNSNILKMTEASYNDQQQQQQYFTSPSKIINTLPSQVQYNSDIIGTQYLEAQDDFAYQYYNQPLESQMIYKSPEDKKKNSQSFAQNTADPNQNNSAVNNSSASMNNSNGNNLNNIIQKQSFSLRNFSKTNGGTGGQAIPSTIISKFDKPIQKKIAYNIREAIQKNDLIRIRNGSPGQRTKNLIDESNMPSTDPSYQTLPDPSNPYSILSPAEQKAADAFGRKKSFENDMVNHGIIEDIQEIGRFNYVLLSRSVEFEQYDEGQISNMCSQNNYIGNFKQSPNGSVVQPSQDAANGQQINSESTQKYLLPYQRRIKSIKMGQMPVNKNTRLAKLQNEPRSHSLDKQNRLEQILNNKKDQSRLVKGGKQNIQLPPMQSKSFKGDLNDSIAQAKAKNLSSKKNPFQQRRTTNSDDEQLITERKGDSIQAKQSLTFNEKDKSNSLNRNMSQSQLTAGLDPNDGKEVELKAQSGENSQLFMENSSISQTLNNSITKGSGQYQSQQYVGSRDAVERPKITLNLMDVSFQEQNLASVLEVIQSFILTKFQSLSTNQNASLFCDDWWDVTETGNCTQIVATQVIKDIYLKQAILKSQKYETISIGVVQFYHLLANEQLAPEQRHQINNSLKNLVFFTHQNFLILAQIIMSRVLKTKSNQWAQNLNKILDNKMLKKIKTKGEAVQLLKVHMQNAENILRNLIKQNAKKRFFQMIGDWMNMITNVPNEKLREVLYNIEAFRSDALNIIPAEPKPAQGKAGTLASKAISSSTKTSGASNLVGAPSGGGSSLTGKNPFAILKASAIASSQSAQFPNNFTNLPKVSPPFLPPLEGDAKNNTYTLVLDLDETLIHNVEVIKLIILIVFQQYGADSYFLVRPGCVYFIELMAKFYEIVIFTAALQDYADQVIDQIDINQNIKYRLYRQHTSQNGPFLVKDLSLLGRDLSKTIIIDNISDNFILQPDNGIFCSTWYDDMSDNFLEEISPLLIELVEKKLPDIRKGLRSYRDQILRQISNGVGGQGTTPQVMFE</sequence>
<feature type="compositionally biased region" description="Low complexity" evidence="1">
    <location>
        <begin position="142"/>
        <end position="164"/>
    </location>
</feature>
<dbReference type="SMART" id="SM00577">
    <property type="entry name" value="CPDc"/>
    <property type="match status" value="1"/>
</dbReference>
<feature type="region of interest" description="Disordered" evidence="1">
    <location>
        <begin position="402"/>
        <end position="493"/>
    </location>
</feature>
<feature type="compositionally biased region" description="Polar residues" evidence="1">
    <location>
        <begin position="444"/>
        <end position="457"/>
    </location>
</feature>
<keyword evidence="4" id="KW-1185">Reference proteome</keyword>
<proteinExistence type="predicted"/>
<evidence type="ECO:0000256" key="1">
    <source>
        <dbReference type="SAM" id="MobiDB-lite"/>
    </source>
</evidence>
<dbReference type="OrthoDB" id="445750at2759"/>
<evidence type="ECO:0000313" key="4">
    <source>
        <dbReference type="Proteomes" id="UP000039865"/>
    </source>
</evidence>
<dbReference type="PANTHER" id="PTHR12210">
    <property type="entry name" value="DULLARD PROTEIN PHOSPHATASE"/>
    <property type="match status" value="1"/>
</dbReference>
<dbReference type="Gene3D" id="3.40.50.1000">
    <property type="entry name" value="HAD superfamily/HAD-like"/>
    <property type="match status" value="1"/>
</dbReference>
<dbReference type="InterPro" id="IPR050365">
    <property type="entry name" value="TIM50"/>
</dbReference>
<name>A0A078B7Z7_STYLE</name>
<dbReference type="PROSITE" id="PS50969">
    <property type="entry name" value="FCP1"/>
    <property type="match status" value="1"/>
</dbReference>
<dbReference type="FunFam" id="3.40.50.1000:FF:000184">
    <property type="entry name" value="Uncharacterized protein"/>
    <property type="match status" value="1"/>
</dbReference>
<feature type="region of interest" description="Disordered" evidence="1">
    <location>
        <begin position="329"/>
        <end position="354"/>
    </location>
</feature>
<feature type="compositionally biased region" description="Polar residues" evidence="1">
    <location>
        <begin position="131"/>
        <end position="141"/>
    </location>
</feature>
<dbReference type="SUPFAM" id="SSF56784">
    <property type="entry name" value="HAD-like"/>
    <property type="match status" value="1"/>
</dbReference>